<accession>A0A1F7GDP8</accession>
<name>A0A1F7GDP8_9BACT</name>
<keyword evidence="2" id="KW-0812">Transmembrane</keyword>
<reference evidence="3 4" key="1">
    <citation type="journal article" date="2016" name="Nat. Commun.">
        <title>Thousands of microbial genomes shed light on interconnected biogeochemical processes in an aquifer system.</title>
        <authorList>
            <person name="Anantharaman K."/>
            <person name="Brown C.T."/>
            <person name="Hug L.A."/>
            <person name="Sharon I."/>
            <person name="Castelle C.J."/>
            <person name="Probst A.J."/>
            <person name="Thomas B.C."/>
            <person name="Singh A."/>
            <person name="Wilkins M.J."/>
            <person name="Karaoz U."/>
            <person name="Brodie E.L."/>
            <person name="Williams K.H."/>
            <person name="Hubbard S.S."/>
            <person name="Banfield J.F."/>
        </authorList>
    </citation>
    <scope>NUCLEOTIDE SEQUENCE [LARGE SCALE GENOMIC DNA]</scope>
</reference>
<keyword evidence="2" id="KW-1133">Transmembrane helix</keyword>
<evidence type="ECO:0000256" key="2">
    <source>
        <dbReference type="SAM" id="Phobius"/>
    </source>
</evidence>
<feature type="coiled-coil region" evidence="1">
    <location>
        <begin position="3"/>
        <end position="40"/>
    </location>
</feature>
<evidence type="ECO:0000256" key="1">
    <source>
        <dbReference type="SAM" id="Coils"/>
    </source>
</evidence>
<feature type="transmembrane region" description="Helical" evidence="2">
    <location>
        <begin position="48"/>
        <end position="69"/>
    </location>
</feature>
<dbReference type="EMBL" id="MFZF01000008">
    <property type="protein sequence ID" value="OGK16965.1"/>
    <property type="molecule type" value="Genomic_DNA"/>
</dbReference>
<dbReference type="Proteomes" id="UP000178372">
    <property type="component" value="Unassembled WGS sequence"/>
</dbReference>
<gene>
    <name evidence="3" type="ORF">A2690_01495</name>
</gene>
<keyword evidence="1" id="KW-0175">Coiled coil</keyword>
<proteinExistence type="predicted"/>
<keyword evidence="2" id="KW-0472">Membrane</keyword>
<protein>
    <submittedName>
        <fullName evidence="3">Uncharacterized protein</fullName>
    </submittedName>
</protein>
<organism evidence="3 4">
    <name type="scientific">Candidatus Roizmanbacteria bacterium RIFCSPHIGHO2_01_FULL_39_12b</name>
    <dbReference type="NCBI Taxonomy" id="1802030"/>
    <lineage>
        <taxon>Bacteria</taxon>
        <taxon>Candidatus Roizmaniibacteriota</taxon>
    </lineage>
</organism>
<evidence type="ECO:0000313" key="3">
    <source>
        <dbReference type="EMBL" id="OGK16965.1"/>
    </source>
</evidence>
<evidence type="ECO:0000313" key="4">
    <source>
        <dbReference type="Proteomes" id="UP000178372"/>
    </source>
</evidence>
<dbReference type="AlphaFoldDB" id="A0A1F7GDP8"/>
<sequence>MDKETIKAEIAKLQQKTELTKKERKHLKKLEKRLTRENNAKYHGVKTLMKWAAVALIAVFLIWGAWFLIKKSQVPSSSIISQNGLHWHPKLKILINGKEQEIPANIGIGAIHEELHTHDEDVKDVVVHMEMKGLVTKDEVRLGNFFKIWGKEFNQTQILDRKNGAEGSVKMFVNGKENNGFENYLMRENDNIEIRYEK</sequence>
<comment type="caution">
    <text evidence="3">The sequence shown here is derived from an EMBL/GenBank/DDBJ whole genome shotgun (WGS) entry which is preliminary data.</text>
</comment>